<dbReference type="InParanoid" id="T1EV31"/>
<dbReference type="Proteomes" id="UP000015101">
    <property type="component" value="Unassembled WGS sequence"/>
</dbReference>
<dbReference type="EnsemblMetazoa" id="HelroT164197">
    <property type="protein sequence ID" value="HelroP164197"/>
    <property type="gene ID" value="HelroG164197"/>
</dbReference>
<gene>
    <name evidence="2" type="primary">20200431</name>
    <name evidence="1" type="ORF">HELRODRAFT_164197</name>
</gene>
<protein>
    <recommendedName>
        <fullName evidence="4">Endonuclease/exonuclease/phosphatase domain-containing protein</fullName>
    </recommendedName>
</protein>
<organism evidence="2 3">
    <name type="scientific">Helobdella robusta</name>
    <name type="common">Californian leech</name>
    <dbReference type="NCBI Taxonomy" id="6412"/>
    <lineage>
        <taxon>Eukaryota</taxon>
        <taxon>Metazoa</taxon>
        <taxon>Spiralia</taxon>
        <taxon>Lophotrochozoa</taxon>
        <taxon>Annelida</taxon>
        <taxon>Clitellata</taxon>
        <taxon>Hirudinea</taxon>
        <taxon>Rhynchobdellida</taxon>
        <taxon>Glossiphoniidae</taxon>
        <taxon>Helobdella</taxon>
    </lineage>
</organism>
<dbReference type="CTD" id="20200431"/>
<dbReference type="HOGENOM" id="CLU_827116_0_0_1"/>
<dbReference type="Gene3D" id="3.60.10.10">
    <property type="entry name" value="Endonuclease/exonuclease/phosphatase"/>
    <property type="match status" value="1"/>
</dbReference>
<evidence type="ECO:0000313" key="1">
    <source>
        <dbReference type="EMBL" id="ESN94366.1"/>
    </source>
</evidence>
<evidence type="ECO:0008006" key="4">
    <source>
        <dbReference type="Google" id="ProtNLM"/>
    </source>
</evidence>
<dbReference type="RefSeq" id="XP_009027447.1">
    <property type="nucleotide sequence ID" value="XM_009029199.1"/>
</dbReference>
<dbReference type="PANTHER" id="PTHR23227">
    <property type="entry name" value="BUCENTAUR RELATED"/>
    <property type="match status" value="1"/>
</dbReference>
<dbReference type="AlphaFoldDB" id="T1EV31"/>
<dbReference type="InterPro" id="IPR027124">
    <property type="entry name" value="Swc5/CFDP1/2"/>
</dbReference>
<dbReference type="PANTHER" id="PTHR23227:SF67">
    <property type="entry name" value="CRANIOFACIAL DEVELOPMENT PROTEIN 2-LIKE"/>
    <property type="match status" value="1"/>
</dbReference>
<accession>T1EV31</accession>
<dbReference type="OrthoDB" id="412793at2759"/>
<dbReference type="GeneID" id="20200431"/>
<reference evidence="1 3" key="2">
    <citation type="journal article" date="2013" name="Nature">
        <title>Insights into bilaterian evolution from three spiralian genomes.</title>
        <authorList>
            <person name="Simakov O."/>
            <person name="Marletaz F."/>
            <person name="Cho S.J."/>
            <person name="Edsinger-Gonzales E."/>
            <person name="Havlak P."/>
            <person name="Hellsten U."/>
            <person name="Kuo D.H."/>
            <person name="Larsson T."/>
            <person name="Lv J."/>
            <person name="Arendt D."/>
            <person name="Savage R."/>
            <person name="Osoegawa K."/>
            <person name="de Jong P."/>
            <person name="Grimwood J."/>
            <person name="Chapman J.A."/>
            <person name="Shapiro H."/>
            <person name="Aerts A."/>
            <person name="Otillar R.P."/>
            <person name="Terry A.Y."/>
            <person name="Boore J.L."/>
            <person name="Grigoriev I.V."/>
            <person name="Lindberg D.R."/>
            <person name="Seaver E.C."/>
            <person name="Weisblat D.A."/>
            <person name="Putnam N.H."/>
            <person name="Rokhsar D.S."/>
        </authorList>
    </citation>
    <scope>NUCLEOTIDE SEQUENCE</scope>
</reference>
<reference evidence="2" key="3">
    <citation type="submission" date="2015-06" db="UniProtKB">
        <authorList>
            <consortium name="EnsemblMetazoa"/>
        </authorList>
    </citation>
    <scope>IDENTIFICATION</scope>
</reference>
<proteinExistence type="predicted"/>
<dbReference type="KEGG" id="hro:HELRODRAFT_164197"/>
<dbReference type="EMBL" id="KB097571">
    <property type="protein sequence ID" value="ESN94366.1"/>
    <property type="molecule type" value="Genomic_DNA"/>
</dbReference>
<name>T1EV31_HELRO</name>
<dbReference type="EMBL" id="AMQM01001575">
    <property type="status" value="NOT_ANNOTATED_CDS"/>
    <property type="molecule type" value="Genomic_DNA"/>
</dbReference>
<evidence type="ECO:0000313" key="3">
    <source>
        <dbReference type="Proteomes" id="UP000015101"/>
    </source>
</evidence>
<dbReference type="InterPro" id="IPR036691">
    <property type="entry name" value="Endo/exonu/phosph_ase_sf"/>
</dbReference>
<dbReference type="SUPFAM" id="SSF56219">
    <property type="entry name" value="DNase I-like"/>
    <property type="match status" value="1"/>
</dbReference>
<reference evidence="3" key="1">
    <citation type="submission" date="2012-12" db="EMBL/GenBank/DDBJ databases">
        <authorList>
            <person name="Hellsten U."/>
            <person name="Grimwood J."/>
            <person name="Chapman J.A."/>
            <person name="Shapiro H."/>
            <person name="Aerts A."/>
            <person name="Otillar R.P."/>
            <person name="Terry A.Y."/>
            <person name="Boore J.L."/>
            <person name="Simakov O."/>
            <person name="Marletaz F."/>
            <person name="Cho S.-J."/>
            <person name="Edsinger-Gonzales E."/>
            <person name="Havlak P."/>
            <person name="Kuo D.-H."/>
            <person name="Larsson T."/>
            <person name="Lv J."/>
            <person name="Arendt D."/>
            <person name="Savage R."/>
            <person name="Osoegawa K."/>
            <person name="de Jong P."/>
            <person name="Lindberg D.R."/>
            <person name="Seaver E.C."/>
            <person name="Weisblat D.A."/>
            <person name="Putnam N.H."/>
            <person name="Grigoriev I.V."/>
            <person name="Rokhsar D.S."/>
        </authorList>
    </citation>
    <scope>NUCLEOTIDE SEQUENCE</scope>
</reference>
<sequence length="336" mass="37990">MAIFAIIKVSKDKSSVTCVKFLDESHIITASLDLMLQIWKVVKKGAVNLEQENKTSCSRPSVALNYELKFKRIIILTHIFSYNSNRMQGQFIFTILKGRTTSGSGRVSTTCLPIVTIVTAVRNLSRWTGKKAYLTCSSIDFQQNSTHLTVGGMSNFSYKCTFNDSLDDKKICFKYFFLMYKYSDPKCKYSDLKHKYSDLKYNYKLFWNGQKTAQIGVGIFIRESLAQSVLEETRISSRLMLIKLRMGKQILIVFSAYASQTGESEDAKNDFWNTLSDAVRKTPSSEIPLVCGDLNGHVGEKTNGFHGVYGGFGYRSQNEDCVQILEFAEKAMNSPC</sequence>
<keyword evidence="3" id="KW-1185">Reference proteome</keyword>
<evidence type="ECO:0000313" key="2">
    <source>
        <dbReference type="EnsemblMetazoa" id="HelroP164197"/>
    </source>
</evidence>